<dbReference type="Pfam" id="PF13868">
    <property type="entry name" value="TPH"/>
    <property type="match status" value="1"/>
</dbReference>
<feature type="coiled-coil region" evidence="2">
    <location>
        <begin position="350"/>
        <end position="405"/>
    </location>
</feature>
<evidence type="ECO:0000259" key="4">
    <source>
        <dbReference type="Pfam" id="PF13868"/>
    </source>
</evidence>
<evidence type="ECO:0000313" key="6">
    <source>
        <dbReference type="Proteomes" id="UP000824219"/>
    </source>
</evidence>
<accession>A0A9D3S8X9</accession>
<dbReference type="OrthoDB" id="331765at2759"/>
<dbReference type="InterPro" id="IPR043597">
    <property type="entry name" value="TPH_dom"/>
</dbReference>
<dbReference type="PANTHER" id="PTHR28663:SF1">
    <property type="entry name" value="CILIA- AND FLAGELLA- ASSOCIATED PROTEIN 210"/>
    <property type="match status" value="1"/>
</dbReference>
<dbReference type="Proteomes" id="UP000824219">
    <property type="component" value="Linkage Group LG26"/>
</dbReference>
<keyword evidence="1 2" id="KW-0175">Coiled coil</keyword>
<evidence type="ECO:0000256" key="1">
    <source>
        <dbReference type="ARBA" id="ARBA00023054"/>
    </source>
</evidence>
<organism evidence="5 6">
    <name type="scientific">Hemibagrus wyckioides</name>
    <dbReference type="NCBI Taxonomy" id="337641"/>
    <lineage>
        <taxon>Eukaryota</taxon>
        <taxon>Metazoa</taxon>
        <taxon>Chordata</taxon>
        <taxon>Craniata</taxon>
        <taxon>Vertebrata</taxon>
        <taxon>Euteleostomi</taxon>
        <taxon>Actinopterygii</taxon>
        <taxon>Neopterygii</taxon>
        <taxon>Teleostei</taxon>
        <taxon>Ostariophysi</taxon>
        <taxon>Siluriformes</taxon>
        <taxon>Bagridae</taxon>
        <taxon>Hemibagrus</taxon>
    </lineage>
</organism>
<evidence type="ECO:0000256" key="3">
    <source>
        <dbReference type="SAM" id="MobiDB-lite"/>
    </source>
</evidence>
<keyword evidence="6" id="KW-1185">Reference proteome</keyword>
<feature type="region of interest" description="Disordered" evidence="3">
    <location>
        <begin position="221"/>
        <end position="242"/>
    </location>
</feature>
<dbReference type="AlphaFoldDB" id="A0A9D3S8X9"/>
<evidence type="ECO:0000256" key="2">
    <source>
        <dbReference type="SAM" id="Coils"/>
    </source>
</evidence>
<sequence>MSEQKNKTEATVPVGQFVRRKGTIRKGVLPEVINTPKLPVDLHEVLSTSDWKRIQDSVNRVKEEQDRLDAAAREREALHLRSKEVVKNWPDSLAAQRQKRLESRRIRKEIEEEKRKQLDLEEAEFQAMKRKEAIERAKTLQFLQTDRVKRFHSAVLMTEVLKEREAQIELKKRKEIEAKKEKDEISAMIARNTELALQEQREKAEERKQKRLAHAEFLKQQVKERDQAREKEMMEKKKEEEELRHFQKLYEMEQTMLKQKKQEEKRKRKKAFQEEFANKKIFEASNAKKQEMEEEKRKLVVEAKDKQMKLRKEKEAEMFREFQRPREIVADRLAEFLAAQSDDEDEVISRAAAEAVAKKDKEQREKEKKKAAVLRSIAEHREAVHKELKCRKQKEKQEAAETLKANKAADLLYHQTQKIKAQKKKEAVKLLQDSYVHQMNEKHAKKQLREKQKQECKVRNAQLIAEEEKQFQTYAKDVIETARKGQRNTSILHKASKVGIGGGRGPVFGVIRPSYQVQDKSGVQLPSYVRRKKLDVTTYMQESRKRLGFTG</sequence>
<evidence type="ECO:0000313" key="5">
    <source>
        <dbReference type="EMBL" id="KAG7315696.1"/>
    </source>
</evidence>
<dbReference type="InterPro" id="IPR039986">
    <property type="entry name" value="CFAP210"/>
</dbReference>
<dbReference type="EMBL" id="JAHKSW010000026">
    <property type="protein sequence ID" value="KAG7315696.1"/>
    <property type="molecule type" value="Genomic_DNA"/>
</dbReference>
<name>A0A9D3S8X9_9TELE</name>
<feature type="coiled-coil region" evidence="2">
    <location>
        <begin position="282"/>
        <end position="309"/>
    </location>
</feature>
<comment type="caution">
    <text evidence="5">The sequence shown here is derived from an EMBL/GenBank/DDBJ whole genome shotgun (WGS) entry which is preliminary data.</text>
</comment>
<dbReference type="GO" id="GO:0005879">
    <property type="term" value="C:axonemal microtubule"/>
    <property type="evidence" value="ECO:0007669"/>
    <property type="project" value="TreeGrafter"/>
</dbReference>
<feature type="coiled-coil region" evidence="2">
    <location>
        <begin position="54"/>
        <end position="131"/>
    </location>
</feature>
<proteinExistence type="predicted"/>
<dbReference type="PANTHER" id="PTHR28663">
    <property type="entry name" value="COILED-COIL DOMAIN-CONTAINING PROTEIN 173"/>
    <property type="match status" value="1"/>
</dbReference>
<gene>
    <name evidence="5" type="ORF">KOW79_020562</name>
</gene>
<feature type="domain" description="Trichohyalin-plectin-homology" evidence="4">
    <location>
        <begin position="144"/>
        <end position="484"/>
    </location>
</feature>
<reference evidence="5 6" key="1">
    <citation type="submission" date="2021-06" db="EMBL/GenBank/DDBJ databases">
        <title>Chromosome-level genome assembly of the red-tail catfish (Hemibagrus wyckioides).</title>
        <authorList>
            <person name="Shao F."/>
        </authorList>
    </citation>
    <scope>NUCLEOTIDE SEQUENCE [LARGE SCALE GENOMIC DNA]</scope>
    <source>
        <strain evidence="5">EC202008001</strain>
        <tissue evidence="5">Blood</tissue>
    </source>
</reference>
<protein>
    <recommendedName>
        <fullName evidence="4">Trichohyalin-plectin-homology domain-containing protein</fullName>
    </recommendedName>
</protein>